<keyword evidence="1" id="KW-1133">Transmembrane helix</keyword>
<name>A0A1M7ZCV9_9HYPH</name>
<evidence type="ECO:0000256" key="1">
    <source>
        <dbReference type="SAM" id="Phobius"/>
    </source>
</evidence>
<dbReference type="RefSeq" id="WP_139282431.1">
    <property type="nucleotide sequence ID" value="NZ_FRXO01000002.1"/>
</dbReference>
<keyword evidence="3" id="KW-1185">Reference proteome</keyword>
<evidence type="ECO:0000313" key="2">
    <source>
        <dbReference type="EMBL" id="SHO62672.1"/>
    </source>
</evidence>
<dbReference type="AlphaFoldDB" id="A0A1M7ZCV9"/>
<proteinExistence type="predicted"/>
<accession>A0A1M7ZCV9</accession>
<dbReference type="Proteomes" id="UP000186406">
    <property type="component" value="Unassembled WGS sequence"/>
</dbReference>
<evidence type="ECO:0000313" key="3">
    <source>
        <dbReference type="Proteomes" id="UP000186406"/>
    </source>
</evidence>
<feature type="transmembrane region" description="Helical" evidence="1">
    <location>
        <begin position="146"/>
        <end position="168"/>
    </location>
</feature>
<feature type="transmembrane region" description="Helical" evidence="1">
    <location>
        <begin position="55"/>
        <end position="73"/>
    </location>
</feature>
<dbReference type="EMBL" id="FRXO01000002">
    <property type="protein sequence ID" value="SHO62672.1"/>
    <property type="molecule type" value="Genomic_DNA"/>
</dbReference>
<feature type="transmembrane region" description="Helical" evidence="1">
    <location>
        <begin position="117"/>
        <end position="134"/>
    </location>
</feature>
<reference evidence="2 3" key="1">
    <citation type="submission" date="2016-12" db="EMBL/GenBank/DDBJ databases">
        <authorList>
            <person name="Song W.-J."/>
            <person name="Kurnit D.M."/>
        </authorList>
    </citation>
    <scope>NUCLEOTIDE SEQUENCE [LARGE SCALE GENOMIC DNA]</scope>
    <source>
        <strain evidence="2 3">DSM 19599</strain>
    </source>
</reference>
<keyword evidence="1" id="KW-0472">Membrane</keyword>
<feature type="transmembrane region" description="Helical" evidence="1">
    <location>
        <begin position="20"/>
        <end position="43"/>
    </location>
</feature>
<sequence>MGCLRAASADRPVSATSVGLWLVLFVSSVLAVMVVAGLLTMIPDAWFVENGPIEDAQVVLLVAAAAIFVVGAVVSQRPEIRLVAFGFALLSLAMADRELDLGLTKAPAWLTFAINGWAPHLLLGLAMLIVLAIYRHAFFDAVIAGLRMIASPVGICLIIAFVFALAGWPFDKGYFRITHAAADRWEESTEFVSYAWMVAAAIAFRPR</sequence>
<gene>
    <name evidence="2" type="ORF">SAMN02745172_01126</name>
</gene>
<keyword evidence="1" id="KW-0812">Transmembrane</keyword>
<organism evidence="2 3">
    <name type="scientific">Pseudoxanthobacter soli DSM 19599</name>
    <dbReference type="NCBI Taxonomy" id="1123029"/>
    <lineage>
        <taxon>Bacteria</taxon>
        <taxon>Pseudomonadati</taxon>
        <taxon>Pseudomonadota</taxon>
        <taxon>Alphaproteobacteria</taxon>
        <taxon>Hyphomicrobiales</taxon>
        <taxon>Segnochrobactraceae</taxon>
        <taxon>Pseudoxanthobacter</taxon>
    </lineage>
</organism>
<protein>
    <submittedName>
        <fullName evidence="2">Uncharacterized protein</fullName>
    </submittedName>
</protein>
<dbReference type="STRING" id="1123029.SAMN02745172_01126"/>